<evidence type="ECO:0000256" key="16">
    <source>
        <dbReference type="ARBA" id="ARBA00023288"/>
    </source>
</evidence>
<protein>
    <recommendedName>
        <fullName evidence="21">Paralemmin-1</fullName>
    </recommendedName>
    <alternativeName>
        <fullName evidence="22">Paralemmin</fullName>
    </alternativeName>
</protein>
<keyword evidence="14" id="KW-0564">Palmitate</keyword>
<reference evidence="24" key="1">
    <citation type="submission" date="2021-05" db="EMBL/GenBank/DDBJ databases">
        <authorList>
            <person name="Tigano A."/>
        </authorList>
    </citation>
    <scope>NUCLEOTIDE SEQUENCE</scope>
</reference>
<dbReference type="Proteomes" id="UP000677803">
    <property type="component" value="Unassembled WGS sequence"/>
</dbReference>
<comment type="subcellular location">
    <subcellularLocation>
        <location evidence="18">Apicolateral cell membrane</location>
        <topology evidence="18">Lipid-anchor</topology>
    </subcellularLocation>
    <subcellularLocation>
        <location evidence="19">Basolateral cell membrane</location>
        <topology evidence="19">Lipid-anchor</topology>
    </subcellularLocation>
    <subcellularLocation>
        <location evidence="2">Cell membrane</location>
        <topology evidence="2">Lipid-anchor</topology>
        <orientation evidence="2">Cytoplasmic side</orientation>
    </subcellularLocation>
    <subcellularLocation>
        <location evidence="3">Cell projection</location>
        <location evidence="3">Axon</location>
    </subcellularLocation>
    <subcellularLocation>
        <location evidence="1">Cell projection</location>
        <location evidence="1">Dendrite</location>
    </subcellularLocation>
    <subcellularLocation>
        <location evidence="5">Cell projection</location>
        <location evidence="5">Dendritic spine</location>
    </subcellularLocation>
    <subcellularLocation>
        <location evidence="4">Cell projection</location>
        <location evidence="4">Filopodium membrane</location>
        <topology evidence="4">Lipid-anchor</topology>
    </subcellularLocation>
</comment>
<dbReference type="GO" id="GO:0030424">
    <property type="term" value="C:axon"/>
    <property type="evidence" value="ECO:0007669"/>
    <property type="project" value="UniProtKB-SubCell"/>
</dbReference>
<gene>
    <name evidence="24" type="ORF">MMEN_LOCUS1273</name>
</gene>
<dbReference type="InterPro" id="IPR004965">
    <property type="entry name" value="Paralemmin"/>
</dbReference>
<dbReference type="GO" id="GO:0016323">
    <property type="term" value="C:basolateral plasma membrane"/>
    <property type="evidence" value="ECO:0007669"/>
    <property type="project" value="UniProtKB-SubCell"/>
</dbReference>
<evidence type="ECO:0000256" key="14">
    <source>
        <dbReference type="ARBA" id="ARBA00023139"/>
    </source>
</evidence>
<dbReference type="Pfam" id="PF03285">
    <property type="entry name" value="Paralemmin"/>
    <property type="match status" value="1"/>
</dbReference>
<evidence type="ECO:0000256" key="8">
    <source>
        <dbReference type="ARBA" id="ARBA00022481"/>
    </source>
</evidence>
<sequence length="427" mass="46376">MVALPPPPADGRVRFLSDADQMILAADGSDMEVIHQDRLQLITEKRKWQTEIENKRRQLEDDRRTLQHLKSKALRERWLLDGTPTAGPEQDEVKKQLEEDEEKTRSLEETIGRLEQELVKMESGTGTQTISHIAVTAGSVEDVEVKGHSDLPLGGAMPADEMVQAPAEIKIKRSPRVSRSIEATDELKRAMYSVEIKVERDKATGETRVLSTNTTLPVDLSHQGVKVYEDKQKVVHEMNGEDGVHLLSSSEVEELIHKADEASMMSPTVTTVTSLPTAEVQDEPLPDMPPQITGLETKACGEPSVAEASADNPVTMVFMGYQSVEDEDETKKVLGLQGTVKAELVLIDDANGIMDPPPPALATPRTSSASPTSTTPPERTASNGEMAGKAAGETVGETVGETTGETPVGGVVQVKKEKQPCKCCSIM</sequence>
<evidence type="ECO:0000313" key="24">
    <source>
        <dbReference type="EMBL" id="CAG5862872.1"/>
    </source>
</evidence>
<evidence type="ECO:0000256" key="2">
    <source>
        <dbReference type="ARBA" id="ARBA00004342"/>
    </source>
</evidence>
<keyword evidence="25" id="KW-1185">Reference proteome</keyword>
<name>A0A8S4ADF3_9TELE</name>
<evidence type="ECO:0000256" key="13">
    <source>
        <dbReference type="ARBA" id="ARBA00023136"/>
    </source>
</evidence>
<dbReference type="AlphaFoldDB" id="A0A8S4ADF3"/>
<evidence type="ECO:0000256" key="23">
    <source>
        <dbReference type="SAM" id="MobiDB-lite"/>
    </source>
</evidence>
<keyword evidence="9" id="KW-0597">Phosphoprotein</keyword>
<keyword evidence="16" id="KW-0449">Lipoprotein</keyword>
<evidence type="ECO:0000256" key="17">
    <source>
        <dbReference type="ARBA" id="ARBA00023289"/>
    </source>
</evidence>
<feature type="region of interest" description="Disordered" evidence="23">
    <location>
        <begin position="79"/>
        <end position="106"/>
    </location>
</feature>
<keyword evidence="7" id="KW-1003">Cell membrane</keyword>
<evidence type="ECO:0000256" key="10">
    <source>
        <dbReference type="ARBA" id="ARBA00022960"/>
    </source>
</evidence>
<accession>A0A8S4ADF3</accession>
<keyword evidence="17" id="KW-0636">Prenylation</keyword>
<evidence type="ECO:0000256" key="1">
    <source>
        <dbReference type="ARBA" id="ARBA00004279"/>
    </source>
</evidence>
<keyword evidence="12" id="KW-0175">Coiled coil</keyword>
<evidence type="ECO:0000256" key="20">
    <source>
        <dbReference type="ARBA" id="ARBA00038823"/>
    </source>
</evidence>
<dbReference type="PANTHER" id="PTHR10498">
    <property type="entry name" value="PARALEMMIN-RELATED"/>
    <property type="match status" value="1"/>
</dbReference>
<evidence type="ECO:0000256" key="19">
    <source>
        <dbReference type="ARBA" id="ARBA00037871"/>
    </source>
</evidence>
<feature type="compositionally biased region" description="Basic and acidic residues" evidence="23">
    <location>
        <begin position="91"/>
        <end position="106"/>
    </location>
</feature>
<dbReference type="GO" id="GO:0016327">
    <property type="term" value="C:apicolateral plasma membrane"/>
    <property type="evidence" value="ECO:0007669"/>
    <property type="project" value="UniProtKB-SubCell"/>
</dbReference>
<dbReference type="PANTHER" id="PTHR10498:SF6">
    <property type="entry name" value="PARALEMMIN-1"/>
    <property type="match status" value="1"/>
</dbReference>
<keyword evidence="13" id="KW-0472">Membrane</keyword>
<comment type="similarity">
    <text evidence="6">Belongs to the paralemmin family.</text>
</comment>
<comment type="subunit">
    <text evidence="20">Interacts with dopamine receptor DRD3.</text>
</comment>
<keyword evidence="11" id="KW-0770">Synapse</keyword>
<keyword evidence="8" id="KW-0488">Methylation</keyword>
<dbReference type="GO" id="GO:0031527">
    <property type="term" value="C:filopodium membrane"/>
    <property type="evidence" value="ECO:0007669"/>
    <property type="project" value="UniProtKB-SubCell"/>
</dbReference>
<evidence type="ECO:0000256" key="12">
    <source>
        <dbReference type="ARBA" id="ARBA00023054"/>
    </source>
</evidence>
<comment type="caution">
    <text evidence="24">The sequence shown here is derived from an EMBL/GenBank/DDBJ whole genome shotgun (WGS) entry which is preliminary data.</text>
</comment>
<evidence type="ECO:0000256" key="22">
    <source>
        <dbReference type="ARBA" id="ARBA00041963"/>
    </source>
</evidence>
<feature type="region of interest" description="Disordered" evidence="23">
    <location>
        <begin position="354"/>
        <end position="393"/>
    </location>
</feature>
<dbReference type="EMBL" id="CAJRST010000002">
    <property type="protein sequence ID" value="CAG5862872.1"/>
    <property type="molecule type" value="Genomic_DNA"/>
</dbReference>
<dbReference type="GO" id="GO:0043197">
    <property type="term" value="C:dendritic spine"/>
    <property type="evidence" value="ECO:0007669"/>
    <property type="project" value="UniProtKB-SubCell"/>
</dbReference>
<evidence type="ECO:0000256" key="6">
    <source>
        <dbReference type="ARBA" id="ARBA00005756"/>
    </source>
</evidence>
<evidence type="ECO:0000313" key="25">
    <source>
        <dbReference type="Proteomes" id="UP000677803"/>
    </source>
</evidence>
<organism evidence="24 25">
    <name type="scientific">Menidia menidia</name>
    <name type="common">Atlantic silverside</name>
    <dbReference type="NCBI Taxonomy" id="238744"/>
    <lineage>
        <taxon>Eukaryota</taxon>
        <taxon>Metazoa</taxon>
        <taxon>Chordata</taxon>
        <taxon>Craniata</taxon>
        <taxon>Vertebrata</taxon>
        <taxon>Euteleostomi</taxon>
        <taxon>Actinopterygii</taxon>
        <taxon>Neopterygii</taxon>
        <taxon>Teleostei</taxon>
        <taxon>Neoteleostei</taxon>
        <taxon>Acanthomorphata</taxon>
        <taxon>Ovalentaria</taxon>
        <taxon>Atherinomorphae</taxon>
        <taxon>Atheriniformes</taxon>
        <taxon>Atherinopsidae</taxon>
        <taxon>Menidiinae</taxon>
        <taxon>Menidia</taxon>
    </lineage>
</organism>
<dbReference type="GO" id="GO:0008360">
    <property type="term" value="P:regulation of cell shape"/>
    <property type="evidence" value="ECO:0007669"/>
    <property type="project" value="UniProtKB-KW"/>
</dbReference>
<evidence type="ECO:0000256" key="9">
    <source>
        <dbReference type="ARBA" id="ARBA00022553"/>
    </source>
</evidence>
<keyword evidence="10" id="KW-0133">Cell shape</keyword>
<evidence type="ECO:0000256" key="7">
    <source>
        <dbReference type="ARBA" id="ARBA00022475"/>
    </source>
</evidence>
<evidence type="ECO:0000256" key="5">
    <source>
        <dbReference type="ARBA" id="ARBA00004552"/>
    </source>
</evidence>
<evidence type="ECO:0000256" key="4">
    <source>
        <dbReference type="ARBA" id="ARBA00004527"/>
    </source>
</evidence>
<proteinExistence type="inferred from homology"/>
<keyword evidence="15" id="KW-0966">Cell projection</keyword>
<evidence type="ECO:0000256" key="21">
    <source>
        <dbReference type="ARBA" id="ARBA00040790"/>
    </source>
</evidence>
<evidence type="ECO:0000256" key="18">
    <source>
        <dbReference type="ARBA" id="ARBA00037796"/>
    </source>
</evidence>
<evidence type="ECO:0000256" key="15">
    <source>
        <dbReference type="ARBA" id="ARBA00023273"/>
    </source>
</evidence>
<dbReference type="OrthoDB" id="8964272at2759"/>
<feature type="compositionally biased region" description="Low complexity" evidence="23">
    <location>
        <begin position="362"/>
        <end position="382"/>
    </location>
</feature>
<evidence type="ECO:0000256" key="11">
    <source>
        <dbReference type="ARBA" id="ARBA00023018"/>
    </source>
</evidence>
<evidence type="ECO:0000256" key="3">
    <source>
        <dbReference type="ARBA" id="ARBA00004489"/>
    </source>
</evidence>